<keyword evidence="4" id="KW-0809">Transit peptide</keyword>
<accession>A0A183SV37</accession>
<name>A0A183SV37_SCHSO</name>
<organism evidence="8">
    <name type="scientific">Schistocephalus solidus</name>
    <name type="common">Tapeworm</name>
    <dbReference type="NCBI Taxonomy" id="70667"/>
    <lineage>
        <taxon>Eukaryota</taxon>
        <taxon>Metazoa</taxon>
        <taxon>Spiralia</taxon>
        <taxon>Lophotrochozoa</taxon>
        <taxon>Platyhelminthes</taxon>
        <taxon>Cestoda</taxon>
        <taxon>Eucestoda</taxon>
        <taxon>Diphyllobothriidea</taxon>
        <taxon>Diphyllobothriidae</taxon>
        <taxon>Schistocephalus</taxon>
    </lineage>
</organism>
<sequence>MKTVLSSASLVVVGATVSPSIFLFFALRSILVFTAVKYTKRHEWVSVLNNTGIVGMSKYAVDKLGDIVFIQLPDVGTTVSQDGCGTIESVKAASDFYAPVSGVVKAVNEVIENKPSVLNKSPEDQGWLFEVELTNPVEVEGLMSETEYRKYLNAESKQDSSG</sequence>
<comment type="subunit">
    <text evidence="4">The glycine cleavage system is composed of four proteins: P, T, L and H.</text>
</comment>
<evidence type="ECO:0000256" key="4">
    <source>
        <dbReference type="RuleBase" id="RU364055"/>
    </source>
</evidence>
<dbReference type="EMBL" id="UYSU01034464">
    <property type="protein sequence ID" value="VDL94470.1"/>
    <property type="molecule type" value="Genomic_DNA"/>
</dbReference>
<dbReference type="InterPro" id="IPR033753">
    <property type="entry name" value="GCV_H/Fam206"/>
</dbReference>
<dbReference type="PANTHER" id="PTHR11715:SF3">
    <property type="entry name" value="GLYCINE CLEAVAGE SYSTEM H PROTEIN-RELATED"/>
    <property type="match status" value="1"/>
</dbReference>
<dbReference type="WBParaSite" id="SSLN_0000839501-mRNA-1">
    <property type="protein sequence ID" value="SSLN_0000839501-mRNA-1"/>
    <property type="gene ID" value="SSLN_0000839501"/>
</dbReference>
<dbReference type="InterPro" id="IPR017453">
    <property type="entry name" value="GCV_H_sub"/>
</dbReference>
<evidence type="ECO:0000313" key="8">
    <source>
        <dbReference type="WBParaSite" id="SSLN_0000839501-mRNA-1"/>
    </source>
</evidence>
<evidence type="ECO:0000256" key="1">
    <source>
        <dbReference type="ARBA" id="ARBA00009249"/>
    </source>
</evidence>
<dbReference type="STRING" id="70667.A0A183SV37"/>
<dbReference type="Proteomes" id="UP000275846">
    <property type="component" value="Unassembled WGS sequence"/>
</dbReference>
<dbReference type="Pfam" id="PF01597">
    <property type="entry name" value="GCV_H"/>
    <property type="match status" value="1"/>
</dbReference>
<dbReference type="CDD" id="cd06848">
    <property type="entry name" value="GCS_H"/>
    <property type="match status" value="1"/>
</dbReference>
<dbReference type="InterPro" id="IPR000089">
    <property type="entry name" value="Biotin_lipoyl"/>
</dbReference>
<dbReference type="GO" id="GO:0009249">
    <property type="term" value="P:protein lipoylation"/>
    <property type="evidence" value="ECO:0007669"/>
    <property type="project" value="TreeGrafter"/>
</dbReference>
<dbReference type="GO" id="GO:0005960">
    <property type="term" value="C:glycine cleavage complex"/>
    <property type="evidence" value="ECO:0007669"/>
    <property type="project" value="UniProtKB-UniRule"/>
</dbReference>
<dbReference type="PROSITE" id="PS50968">
    <property type="entry name" value="BIOTINYL_LIPOYL"/>
    <property type="match status" value="1"/>
</dbReference>
<keyword evidence="4" id="KW-0496">Mitochondrion</keyword>
<dbReference type="SUPFAM" id="SSF51230">
    <property type="entry name" value="Single hybrid motif"/>
    <property type="match status" value="1"/>
</dbReference>
<keyword evidence="7" id="KW-1185">Reference proteome</keyword>
<evidence type="ECO:0000313" key="6">
    <source>
        <dbReference type="EMBL" id="VDL94470.1"/>
    </source>
</evidence>
<protein>
    <recommendedName>
        <fullName evidence="4">Glycine cleavage system H protein</fullName>
    </recommendedName>
</protein>
<dbReference type="PANTHER" id="PTHR11715">
    <property type="entry name" value="GLYCINE CLEAVAGE SYSTEM H PROTEIN"/>
    <property type="match status" value="1"/>
</dbReference>
<dbReference type="GO" id="GO:0005739">
    <property type="term" value="C:mitochondrion"/>
    <property type="evidence" value="ECO:0007669"/>
    <property type="project" value="UniProtKB-SubCell"/>
</dbReference>
<dbReference type="OrthoDB" id="10264154at2759"/>
<dbReference type="NCBIfam" id="TIGR00527">
    <property type="entry name" value="gcvH"/>
    <property type="match status" value="1"/>
</dbReference>
<evidence type="ECO:0000256" key="3">
    <source>
        <dbReference type="PIRSR" id="PIRSR617453-50"/>
    </source>
</evidence>
<comment type="subcellular location">
    <subcellularLocation>
        <location evidence="4">Mitochondrion</location>
    </subcellularLocation>
</comment>
<reference evidence="6 7" key="2">
    <citation type="submission" date="2018-11" db="EMBL/GenBank/DDBJ databases">
        <authorList>
            <consortium name="Pathogen Informatics"/>
        </authorList>
    </citation>
    <scope>NUCLEOTIDE SEQUENCE [LARGE SCALE GENOMIC DNA]</scope>
    <source>
        <strain evidence="6 7">NST_G2</strain>
    </source>
</reference>
<proteinExistence type="inferred from homology"/>
<dbReference type="Gene3D" id="2.40.50.100">
    <property type="match status" value="1"/>
</dbReference>
<comment type="cofactor">
    <cofactor evidence="4">
        <name>(R)-lipoate</name>
        <dbReference type="ChEBI" id="CHEBI:83088"/>
    </cofactor>
    <text evidence="4">Binds 1 lipoyl cofactor covalently.</text>
</comment>
<comment type="similarity">
    <text evidence="1 4">Belongs to the GcvH family.</text>
</comment>
<reference evidence="8" key="1">
    <citation type="submission" date="2016-06" db="UniProtKB">
        <authorList>
            <consortium name="WormBaseParasite"/>
        </authorList>
    </citation>
    <scope>IDENTIFICATION</scope>
</reference>
<evidence type="ECO:0000259" key="5">
    <source>
        <dbReference type="PROSITE" id="PS50968"/>
    </source>
</evidence>
<evidence type="ECO:0000313" key="7">
    <source>
        <dbReference type="Proteomes" id="UP000275846"/>
    </source>
</evidence>
<dbReference type="HAMAP" id="MF_00272">
    <property type="entry name" value="GcvH"/>
    <property type="match status" value="1"/>
</dbReference>
<comment type="function">
    <text evidence="4">The H protein shuttles the methylamine group of glycine from the P protein to the T protein.</text>
</comment>
<keyword evidence="2 3" id="KW-0450">Lipoyl</keyword>
<feature type="modified residue" description="N6-lipoyllysine" evidence="3">
    <location>
        <position position="91"/>
    </location>
</feature>
<gene>
    <name evidence="6" type="ORF">SSLN_LOCUS8085</name>
</gene>
<dbReference type="GO" id="GO:0019464">
    <property type="term" value="P:glycine decarboxylation via glycine cleavage system"/>
    <property type="evidence" value="ECO:0007669"/>
    <property type="project" value="UniProtKB-UniRule"/>
</dbReference>
<dbReference type="InterPro" id="IPR011053">
    <property type="entry name" value="Single_hybrid_motif"/>
</dbReference>
<dbReference type="AlphaFoldDB" id="A0A183SV37"/>
<dbReference type="NCBIfam" id="NF002270">
    <property type="entry name" value="PRK01202.1"/>
    <property type="match status" value="1"/>
</dbReference>
<evidence type="ECO:0000256" key="2">
    <source>
        <dbReference type="ARBA" id="ARBA00022823"/>
    </source>
</evidence>
<feature type="domain" description="Lipoyl-binding" evidence="5">
    <location>
        <begin position="51"/>
        <end position="132"/>
    </location>
</feature>
<dbReference type="InterPro" id="IPR002930">
    <property type="entry name" value="GCV_H"/>
</dbReference>